<dbReference type="GO" id="GO:0003700">
    <property type="term" value="F:DNA-binding transcription factor activity"/>
    <property type="evidence" value="ECO:0007669"/>
    <property type="project" value="InterPro"/>
</dbReference>
<dbReference type="Pfam" id="PF03466">
    <property type="entry name" value="LysR_substrate"/>
    <property type="match status" value="1"/>
</dbReference>
<accession>A0A917W070</accession>
<dbReference type="Pfam" id="PF00126">
    <property type="entry name" value="HTH_1"/>
    <property type="match status" value="1"/>
</dbReference>
<dbReference type="Gene3D" id="3.40.190.290">
    <property type="match status" value="1"/>
</dbReference>
<gene>
    <name evidence="6" type="ORF">GCM10007968_08130</name>
</gene>
<keyword evidence="7" id="KW-1185">Reference proteome</keyword>
<dbReference type="InterPro" id="IPR050950">
    <property type="entry name" value="HTH-type_LysR_regulators"/>
</dbReference>
<dbReference type="Gene3D" id="1.10.10.10">
    <property type="entry name" value="Winged helix-like DNA-binding domain superfamily/Winged helix DNA-binding domain"/>
    <property type="match status" value="1"/>
</dbReference>
<dbReference type="PRINTS" id="PR00039">
    <property type="entry name" value="HTHLYSR"/>
</dbReference>
<organism evidence="6 7">
    <name type="scientific">Sporolactobacillus putidus</name>
    <dbReference type="NCBI Taxonomy" id="492735"/>
    <lineage>
        <taxon>Bacteria</taxon>
        <taxon>Bacillati</taxon>
        <taxon>Bacillota</taxon>
        <taxon>Bacilli</taxon>
        <taxon>Bacillales</taxon>
        <taxon>Sporolactobacillaceae</taxon>
        <taxon>Sporolactobacillus</taxon>
    </lineage>
</organism>
<dbReference type="GO" id="GO:0005829">
    <property type="term" value="C:cytosol"/>
    <property type="evidence" value="ECO:0007669"/>
    <property type="project" value="TreeGrafter"/>
</dbReference>
<evidence type="ECO:0000313" key="6">
    <source>
        <dbReference type="EMBL" id="GGL46459.1"/>
    </source>
</evidence>
<comment type="similarity">
    <text evidence="1">Belongs to the LysR transcriptional regulatory family.</text>
</comment>
<keyword evidence="3" id="KW-0238">DNA-binding</keyword>
<dbReference type="InterPro" id="IPR036388">
    <property type="entry name" value="WH-like_DNA-bd_sf"/>
</dbReference>
<dbReference type="PROSITE" id="PS50931">
    <property type="entry name" value="HTH_LYSR"/>
    <property type="match status" value="1"/>
</dbReference>
<dbReference type="SUPFAM" id="SSF53850">
    <property type="entry name" value="Periplasmic binding protein-like II"/>
    <property type="match status" value="1"/>
</dbReference>
<sequence>MSLVKYGIFIKAAELSSFTSAADSLGLTQSAVSHAITSLENEFGFQLFSRTRSGISLTREGEILLPSIRKVLLDNEKVRQEAAGILGMTRGTIRVGVFTSVSKHWLPQIIQEMDQKYPHIRIRLSEGNYSEIEQGIVDGKLDCGFVNVSHSPLFEVIPLKKDRMFCIVSKKSSLYNKTSISFREIEKEPFIMPAFGGFHEVKRILAENHVQPMIRFELLEENAILAMVSHHLGISILPEMVLPSSLSPLKAVPLEKDSYRTIGLANRFSPSPAAKKFAEITKQLLIDQASFPFQD</sequence>
<dbReference type="FunFam" id="1.10.10.10:FF:000001">
    <property type="entry name" value="LysR family transcriptional regulator"/>
    <property type="match status" value="1"/>
</dbReference>
<comment type="caution">
    <text evidence="6">The sequence shown here is derived from an EMBL/GenBank/DDBJ whole genome shotgun (WGS) entry which is preliminary data.</text>
</comment>
<keyword evidence="4" id="KW-0804">Transcription</keyword>
<dbReference type="InterPro" id="IPR000847">
    <property type="entry name" value="LysR_HTH_N"/>
</dbReference>
<dbReference type="Proteomes" id="UP000654670">
    <property type="component" value="Unassembled WGS sequence"/>
</dbReference>
<evidence type="ECO:0000256" key="4">
    <source>
        <dbReference type="ARBA" id="ARBA00023163"/>
    </source>
</evidence>
<reference evidence="6" key="2">
    <citation type="submission" date="2020-09" db="EMBL/GenBank/DDBJ databases">
        <authorList>
            <person name="Sun Q."/>
            <person name="Ohkuma M."/>
        </authorList>
    </citation>
    <scope>NUCLEOTIDE SEQUENCE</scope>
    <source>
        <strain evidence="6">JCM 15325</strain>
    </source>
</reference>
<keyword evidence="2" id="KW-0805">Transcription regulation</keyword>
<evidence type="ECO:0000256" key="2">
    <source>
        <dbReference type="ARBA" id="ARBA00023015"/>
    </source>
</evidence>
<feature type="domain" description="HTH lysR-type" evidence="5">
    <location>
        <begin position="1"/>
        <end position="58"/>
    </location>
</feature>
<dbReference type="AlphaFoldDB" id="A0A917W070"/>
<protein>
    <submittedName>
        <fullName evidence="6">LysR family transcriptional regulator</fullName>
    </submittedName>
</protein>
<dbReference type="InterPro" id="IPR005119">
    <property type="entry name" value="LysR_subst-bd"/>
</dbReference>
<dbReference type="RefSeq" id="WP_188801818.1">
    <property type="nucleotide sequence ID" value="NZ_BMOK01000003.1"/>
</dbReference>
<evidence type="ECO:0000256" key="1">
    <source>
        <dbReference type="ARBA" id="ARBA00009437"/>
    </source>
</evidence>
<evidence type="ECO:0000259" key="5">
    <source>
        <dbReference type="PROSITE" id="PS50931"/>
    </source>
</evidence>
<name>A0A917W070_9BACL</name>
<dbReference type="SUPFAM" id="SSF46785">
    <property type="entry name" value="Winged helix' DNA-binding domain"/>
    <property type="match status" value="1"/>
</dbReference>
<dbReference type="PANTHER" id="PTHR30419:SF28">
    <property type="entry name" value="HTH-TYPE TRANSCRIPTIONAL REGULATOR BSDA"/>
    <property type="match status" value="1"/>
</dbReference>
<evidence type="ECO:0000313" key="7">
    <source>
        <dbReference type="Proteomes" id="UP000654670"/>
    </source>
</evidence>
<dbReference type="CDD" id="cd05466">
    <property type="entry name" value="PBP2_LTTR_substrate"/>
    <property type="match status" value="1"/>
</dbReference>
<dbReference type="PANTHER" id="PTHR30419">
    <property type="entry name" value="HTH-TYPE TRANSCRIPTIONAL REGULATOR YBHD"/>
    <property type="match status" value="1"/>
</dbReference>
<evidence type="ECO:0000256" key="3">
    <source>
        <dbReference type="ARBA" id="ARBA00023125"/>
    </source>
</evidence>
<dbReference type="GO" id="GO:0003677">
    <property type="term" value="F:DNA binding"/>
    <property type="evidence" value="ECO:0007669"/>
    <property type="project" value="UniProtKB-KW"/>
</dbReference>
<reference evidence="6" key="1">
    <citation type="journal article" date="2014" name="Int. J. Syst. Evol. Microbiol.">
        <title>Complete genome sequence of Corynebacterium casei LMG S-19264T (=DSM 44701T), isolated from a smear-ripened cheese.</title>
        <authorList>
            <consortium name="US DOE Joint Genome Institute (JGI-PGF)"/>
            <person name="Walter F."/>
            <person name="Albersmeier A."/>
            <person name="Kalinowski J."/>
            <person name="Ruckert C."/>
        </authorList>
    </citation>
    <scope>NUCLEOTIDE SEQUENCE</scope>
    <source>
        <strain evidence="6">JCM 15325</strain>
    </source>
</reference>
<proteinExistence type="inferred from homology"/>
<dbReference type="EMBL" id="BMOK01000003">
    <property type="protein sequence ID" value="GGL46459.1"/>
    <property type="molecule type" value="Genomic_DNA"/>
</dbReference>
<dbReference type="InterPro" id="IPR036390">
    <property type="entry name" value="WH_DNA-bd_sf"/>
</dbReference>